<dbReference type="Pfam" id="PF22513">
    <property type="entry name" value="FitA-like_RHH"/>
    <property type="match status" value="1"/>
</dbReference>
<dbReference type="SUPFAM" id="SSF47598">
    <property type="entry name" value="Ribbon-helix-helix"/>
    <property type="match status" value="1"/>
</dbReference>
<proteinExistence type="predicted"/>
<evidence type="ECO:0000259" key="1">
    <source>
        <dbReference type="Pfam" id="PF22513"/>
    </source>
</evidence>
<evidence type="ECO:0000313" key="3">
    <source>
        <dbReference type="Proteomes" id="UP000245137"/>
    </source>
</evidence>
<protein>
    <submittedName>
        <fullName evidence="2">Toxin-antitoxin system</fullName>
    </submittedName>
</protein>
<name>A0A2U1SPV6_METSR</name>
<dbReference type="EMBL" id="PUIV01000017">
    <property type="protein sequence ID" value="PWB93646.1"/>
    <property type="molecule type" value="Genomic_DNA"/>
</dbReference>
<gene>
    <name evidence="2" type="ORF">C5689_11620</name>
</gene>
<dbReference type="InterPro" id="IPR013321">
    <property type="entry name" value="Arc_rbn_hlx_hlx"/>
</dbReference>
<organism evidence="2 3">
    <name type="scientific">Methylosinus sporium</name>
    <dbReference type="NCBI Taxonomy" id="428"/>
    <lineage>
        <taxon>Bacteria</taxon>
        <taxon>Pseudomonadati</taxon>
        <taxon>Pseudomonadota</taxon>
        <taxon>Alphaproteobacteria</taxon>
        <taxon>Hyphomicrobiales</taxon>
        <taxon>Methylocystaceae</taxon>
        <taxon>Methylosinus</taxon>
    </lineage>
</organism>
<dbReference type="Gene3D" id="1.10.1220.10">
    <property type="entry name" value="Met repressor-like"/>
    <property type="match status" value="1"/>
</dbReference>
<accession>A0A2U1SPV6</accession>
<dbReference type="AlphaFoldDB" id="A0A2U1SPV6"/>
<evidence type="ECO:0000313" key="2">
    <source>
        <dbReference type="EMBL" id="PWB93646.1"/>
    </source>
</evidence>
<keyword evidence="3" id="KW-1185">Reference proteome</keyword>
<reference evidence="2 3" key="1">
    <citation type="journal article" date="2018" name="Appl. Microbiol. Biotechnol.">
        <title>Co-cultivation of the strictly anaerobic methanogen Methanosarcina barkeri with aerobic methanotrophs in an oxygen-limited membrane bioreactor.</title>
        <authorList>
            <person name="In 't Zandt M.H."/>
            <person name="van den Bosch T.J.M."/>
            <person name="Rijkers R."/>
            <person name="van Kessel M.A.H.J."/>
            <person name="Jetten M.S.M."/>
            <person name="Welte C.U."/>
        </authorList>
    </citation>
    <scope>NUCLEOTIDE SEQUENCE [LARGE SCALE GENOMIC DNA]</scope>
    <source>
        <strain evidence="2 3">DSM 17706</strain>
    </source>
</reference>
<dbReference type="Proteomes" id="UP000245137">
    <property type="component" value="Unassembled WGS sequence"/>
</dbReference>
<feature type="domain" description="Antitoxin FitA-like ribbon-helix-helix" evidence="1">
    <location>
        <begin position="2"/>
        <end position="40"/>
    </location>
</feature>
<dbReference type="GO" id="GO:0006355">
    <property type="term" value="P:regulation of DNA-templated transcription"/>
    <property type="evidence" value="ECO:0007669"/>
    <property type="project" value="InterPro"/>
</dbReference>
<comment type="caution">
    <text evidence="2">The sequence shown here is derived from an EMBL/GenBank/DDBJ whole genome shotgun (WGS) entry which is preliminary data.</text>
</comment>
<dbReference type="RefSeq" id="WP_108917441.1">
    <property type="nucleotide sequence ID" value="NZ_BGJY01000009.1"/>
</dbReference>
<sequence>MAQLLVRNLADDVKQKLRRRASEHGRSMEEEARRIIEAAVGGQGAEDYGWASRLSAQFSEFGFSDDEASVFELREAARPAEFD</sequence>
<dbReference type="OrthoDB" id="2389872at2"/>
<dbReference type="InterPro" id="IPR010985">
    <property type="entry name" value="Ribbon_hlx_hlx"/>
</dbReference>
<dbReference type="InterPro" id="IPR053853">
    <property type="entry name" value="FitA-like_RHH"/>
</dbReference>